<organism evidence="1 2">
    <name type="scientific">Thermocatellispora tengchongensis</name>
    <dbReference type="NCBI Taxonomy" id="1073253"/>
    <lineage>
        <taxon>Bacteria</taxon>
        <taxon>Bacillati</taxon>
        <taxon>Actinomycetota</taxon>
        <taxon>Actinomycetes</taxon>
        <taxon>Streptosporangiales</taxon>
        <taxon>Streptosporangiaceae</taxon>
        <taxon>Thermocatellispora</taxon>
    </lineage>
</organism>
<dbReference type="EMBL" id="JACHGN010000005">
    <property type="protein sequence ID" value="MBB5132903.1"/>
    <property type="molecule type" value="Genomic_DNA"/>
</dbReference>
<evidence type="ECO:0000313" key="1">
    <source>
        <dbReference type="EMBL" id="MBB5132903.1"/>
    </source>
</evidence>
<accession>A0A840P4S2</accession>
<reference evidence="1 2" key="1">
    <citation type="submission" date="2020-08" db="EMBL/GenBank/DDBJ databases">
        <title>Genomic Encyclopedia of Type Strains, Phase IV (KMG-IV): sequencing the most valuable type-strain genomes for metagenomic binning, comparative biology and taxonomic classification.</title>
        <authorList>
            <person name="Goeker M."/>
        </authorList>
    </citation>
    <scope>NUCLEOTIDE SEQUENCE [LARGE SCALE GENOMIC DNA]</scope>
    <source>
        <strain evidence="1 2">DSM 45615</strain>
    </source>
</reference>
<gene>
    <name evidence="1" type="ORF">HNP84_002624</name>
</gene>
<dbReference type="AlphaFoldDB" id="A0A840P4S2"/>
<comment type="caution">
    <text evidence="1">The sequence shown here is derived from an EMBL/GenBank/DDBJ whole genome shotgun (WGS) entry which is preliminary data.</text>
</comment>
<proteinExistence type="predicted"/>
<name>A0A840P4S2_9ACTN</name>
<dbReference type="Proteomes" id="UP000578449">
    <property type="component" value="Unassembled WGS sequence"/>
</dbReference>
<protein>
    <submittedName>
        <fullName evidence="1">Uncharacterized protein</fullName>
    </submittedName>
</protein>
<keyword evidence="2" id="KW-1185">Reference proteome</keyword>
<sequence length="46" mass="4779">MTNPSGTLKPSPSMAARFTALFPARPASGTVSSRNVTTLRVSVTTN</sequence>
<evidence type="ECO:0000313" key="2">
    <source>
        <dbReference type="Proteomes" id="UP000578449"/>
    </source>
</evidence>